<dbReference type="EMBL" id="CP078145">
    <property type="protein sequence ID" value="QXN89408.1"/>
    <property type="molecule type" value="Genomic_DNA"/>
</dbReference>
<proteinExistence type="predicted"/>
<dbReference type="RefSeq" id="WP_218470284.1">
    <property type="nucleotide sequence ID" value="NZ_BAABJN010000017.1"/>
</dbReference>
<feature type="region of interest" description="Disordered" evidence="1">
    <location>
        <begin position="352"/>
        <end position="392"/>
    </location>
</feature>
<feature type="compositionally biased region" description="Low complexity" evidence="1">
    <location>
        <begin position="174"/>
        <end position="186"/>
    </location>
</feature>
<accession>A0ABX8RIE9</accession>
<feature type="compositionally biased region" description="Basic and acidic residues" evidence="1">
    <location>
        <begin position="89"/>
        <end position="98"/>
    </location>
</feature>
<feature type="compositionally biased region" description="Basic and acidic residues" evidence="1">
    <location>
        <begin position="375"/>
        <end position="384"/>
    </location>
</feature>
<keyword evidence="3" id="KW-1185">Reference proteome</keyword>
<name>A0ABX8RIE9_NOCIO</name>
<feature type="compositionally biased region" description="Low complexity" evidence="1">
    <location>
        <begin position="99"/>
        <end position="115"/>
    </location>
</feature>
<evidence type="ECO:0000256" key="1">
    <source>
        <dbReference type="SAM" id="MobiDB-lite"/>
    </source>
</evidence>
<evidence type="ECO:0000313" key="3">
    <source>
        <dbReference type="Proteomes" id="UP000694257"/>
    </source>
</evidence>
<protein>
    <submittedName>
        <fullName evidence="2">Uncharacterized protein</fullName>
    </submittedName>
</protein>
<dbReference type="Proteomes" id="UP000694257">
    <property type="component" value="Chromosome"/>
</dbReference>
<gene>
    <name evidence="2" type="ORF">KV110_28350</name>
</gene>
<evidence type="ECO:0000313" key="2">
    <source>
        <dbReference type="EMBL" id="QXN89408.1"/>
    </source>
</evidence>
<sequence length="392" mass="41109">MEHGQETGESIGAMLSSIAAVLREVSDKLDAVAMRVDGVDSTPVAPADRSVEARLAKLEAWAFGAGQDISGIDRRLTKVESGGASHAAPEGERAERPLPRAASRRNAAAAEPNAAVQRESNAAASTPAARESVGTPHEIVPTARENTATARENATATRDNATATRESVSRRYDSASAPRDAAPARDSAAHEANSVPQRGFSAPREPAGYEPAQNFTAPTPREPSAAPSQNFTAPTPREPSAAPSQNFTAPTPREPLPVRQANFTAPHEPAGSSYQNFTTPHEKPYESMVPSSPDSGDHGLSRSATNGAAPADNGTALTGAHRADEDAIPVDNSHVDKLQAMLDELKRTAAAPLGRSDVFGPPASDLNSTSYQPERSTETPRDYRLSSPPPLS</sequence>
<feature type="region of interest" description="Disordered" evidence="1">
    <location>
        <begin position="80"/>
        <end position="331"/>
    </location>
</feature>
<feature type="compositionally biased region" description="Low complexity" evidence="1">
    <location>
        <begin position="142"/>
        <end position="166"/>
    </location>
</feature>
<reference evidence="2 3" key="1">
    <citation type="submission" date="2021-07" db="EMBL/GenBank/DDBJ databases">
        <title>Whole Genome Sequence of Nocardia Iowensis.</title>
        <authorList>
            <person name="Lamm A."/>
            <person name="Collins-Fairclough A.M."/>
            <person name="Bunk B."/>
            <person name="Sproer C."/>
        </authorList>
    </citation>
    <scope>NUCLEOTIDE SEQUENCE [LARGE SCALE GENOMIC DNA]</scope>
    <source>
        <strain evidence="2 3">NRRL 5646</strain>
    </source>
</reference>
<organism evidence="2 3">
    <name type="scientific">Nocardia iowensis</name>
    <dbReference type="NCBI Taxonomy" id="204891"/>
    <lineage>
        <taxon>Bacteria</taxon>
        <taxon>Bacillati</taxon>
        <taxon>Actinomycetota</taxon>
        <taxon>Actinomycetes</taxon>
        <taxon>Mycobacteriales</taxon>
        <taxon>Nocardiaceae</taxon>
        <taxon>Nocardia</taxon>
    </lineage>
</organism>
<feature type="compositionally biased region" description="Polar residues" evidence="1">
    <location>
        <begin position="365"/>
        <end position="374"/>
    </location>
</feature>